<dbReference type="GO" id="GO:0005737">
    <property type="term" value="C:cytoplasm"/>
    <property type="evidence" value="ECO:0007669"/>
    <property type="project" value="UniProtKB-SubCell"/>
</dbReference>
<organism evidence="7 8">
    <name type="scientific">Pichia kudriavzevii</name>
    <name type="common">Yeast</name>
    <name type="synonym">Issatchenkia orientalis</name>
    <dbReference type="NCBI Taxonomy" id="4909"/>
    <lineage>
        <taxon>Eukaryota</taxon>
        <taxon>Fungi</taxon>
        <taxon>Dikarya</taxon>
        <taxon>Ascomycota</taxon>
        <taxon>Saccharomycotina</taxon>
        <taxon>Pichiomycetes</taxon>
        <taxon>Pichiales</taxon>
        <taxon>Pichiaceae</taxon>
        <taxon>Pichia</taxon>
    </lineage>
</organism>
<name>A0A099NWD7_PICKU</name>
<feature type="domain" description="Proteasome component Ecm29 N-terminal" evidence="5">
    <location>
        <begin position="651"/>
        <end position="798"/>
    </location>
</feature>
<dbReference type="Pfam" id="PF23731">
    <property type="entry name" value="ARM_ECM29_C"/>
    <property type="match status" value="1"/>
</dbReference>
<evidence type="ECO:0008006" key="9">
    <source>
        <dbReference type="Google" id="ProtNLM"/>
    </source>
</evidence>
<dbReference type="Pfam" id="PF13001">
    <property type="entry name" value="ECM29_N"/>
    <property type="match status" value="3"/>
</dbReference>
<gene>
    <name evidence="7" type="ORF">JL09_g4568</name>
</gene>
<dbReference type="InterPro" id="IPR016024">
    <property type="entry name" value="ARM-type_fold"/>
</dbReference>
<keyword evidence="2" id="KW-0963">Cytoplasm</keyword>
<keyword evidence="3" id="KW-0677">Repeat</keyword>
<dbReference type="GO" id="GO:0005634">
    <property type="term" value="C:nucleus"/>
    <property type="evidence" value="ECO:0007669"/>
    <property type="project" value="TreeGrafter"/>
</dbReference>
<evidence type="ECO:0000256" key="4">
    <source>
        <dbReference type="ARBA" id="ARBA00022942"/>
    </source>
</evidence>
<keyword evidence="4" id="KW-0647">Proteasome</keyword>
<evidence type="ECO:0000256" key="2">
    <source>
        <dbReference type="ARBA" id="ARBA00022490"/>
    </source>
</evidence>
<dbReference type="HOGENOM" id="CLU_000880_1_1_1"/>
<evidence type="ECO:0000256" key="3">
    <source>
        <dbReference type="ARBA" id="ARBA00022737"/>
    </source>
</evidence>
<dbReference type="Proteomes" id="UP000029867">
    <property type="component" value="Unassembled WGS sequence"/>
</dbReference>
<dbReference type="GO" id="GO:0043248">
    <property type="term" value="P:proteasome assembly"/>
    <property type="evidence" value="ECO:0007669"/>
    <property type="project" value="InterPro"/>
</dbReference>
<reference evidence="8" key="1">
    <citation type="journal article" date="2014" name="Microb. Cell Fact.">
        <title>Exploiting Issatchenkia orientalis SD108 for succinic acid production.</title>
        <authorList>
            <person name="Xiao H."/>
            <person name="Shao Z."/>
            <person name="Jiang Y."/>
            <person name="Dole S."/>
            <person name="Zhao H."/>
        </authorList>
    </citation>
    <scope>NUCLEOTIDE SEQUENCE [LARGE SCALE GENOMIC DNA]</scope>
    <source>
        <strain evidence="8">SD108</strain>
    </source>
</reference>
<dbReference type="EMBL" id="JQFK01000089">
    <property type="protein sequence ID" value="KGK36279.1"/>
    <property type="molecule type" value="Genomic_DNA"/>
</dbReference>
<sequence>MENAVGIDKSRILICASCDSDSRVSSYASTCLKRLTIDYESEELIGTLADLFIGSHEKPPVKSHLQEAFLSIFCKSKIAARNDLIEKISPIGLNSENLKLKQATVSFVRWYTTVNSLDSKSDDTAKRIGDQLKLNLSNVSTGGEDPYQIENRRFQYETLGLLLKKSKKLLDFSYIQFLIDMLDIESKDLKPTIMDALLGITLNLSSLTDEDKLKLKNLFVDIFKKGISRFSDQSTNFVRFIAIKYTNILFPFEDALSRALNILGQSIHDKIETIEESKRGLNPYLFSLDNANTGEEIRFPQFHAIVKCIIEYRDLINAEVALSFAVRSLIMNSISYQDTVVAIDQYWETRVDQALNIDPVVKKSLLSSLETYVDLDGRLTNDYKSSALKQFIDFFFNSLIQSNKLSSLITLYKIISLCPQVVTDSLTVHIPFLMDNDFENMSNESYHYISQLTGIICTSFNVSNNDLVSIVNKLLEEESISPLAYVISRLYLRGRHDVLSEELLLKALGLVEKHLNTSSTKSLEVSLDAISQFSMFGCLNSTSAQINNYKETFIKKIQPLVKKCLEPAVYAWCYLGLTMADETFPSSENTMFEEAIYATYLTKQIDNLFALGEGLAILSDGWSSKNMKGLIDIPGTVLSIEFYPKRYLQLIQNVELRFALADSTEKFQSALNTYLAPLLLKFAVDDTQVRTQLAKTIKFLLSKINATSELKLPAQSLLNQIREPNLKPNQNATIVQNYTLLFLSKAITRLSEDERYDIFFNLLNNISGFTVSVAARLFNISCKVLELSPDANMDRFSSLLECLPERINSFLKKNTLSIDKSIILICASCDSDSRVSSYASTCLKRLTIDYESEELIGTLADLFIGSHEKPPVKSHLQEAFLSIFCKSKIAARNDLIEKISPIGLNSENLKLKQATVSFVRWYTTVNSLESKSDDTAKRIGDQLKLNLSNVSTGGEDPYQIENRRFQYETLGLLLKKSKKLLDFSYIQFLIDMLDIESKDLKPTIMDALLGITLNLSSLTDEDKLKLKNLFVDIFKKGISPFSDQSTNFVRFIAIKYTNILFPFEDALSRALNILGQSIHDKIETIEESKRGLNPYLFSLDNANTGEEIRFPQFHAIVKCIIEYRDLINAEVALSFAVRSLIMNSISYQDTVVAIDQYWETRVDQALNIDPVVKKSLLSSLETYVDLDGRLTNDYKSSALKQFIDFFFNSLIQSNKLSSLITLYKIISLCPPVVTDSLTVHISFLMDNDFENMSNESYHYISQLTGIICTSFNVSNNDLVSIVNKLLEEESISPLAYVISRLYLRGRRDVLSEELLLKALGLVEKHLNTSSTKSLEVSLDAISQFSMFGCLNSTSAQINNYKETFIKKIQPLVKKCLEPAVYAWCYLGLTMADETFPSSENTMFEEAIYATYLTKQIDNLFALGEGLAILSDGWSSKNMKGLIDIPGTVLSIEFYPKRCEPILNNVLAFCENPKPSLRKAGCIWLLSMVQYCTDDIIISRLEEIQKAFMRCLSDREEIIQDAASRGLSITYGMGSYEVKEALVHDLLGSFTDSNKATKDLISGYVDNDTQLFDEGVMNTGGGESVSTYKDVLNLASEVGNPGLVYKFMSLAKNSALWSSKKGIAFGLSAILDKEQLDKLLKDNPNLSRKLIPKLFRYKYDPNTSISRTMNNIWNSLILNNKKTLDDNYDNIFNELLNGMGNREWRIREASTAALQDLLSQCDFDKFKNSLETIWMMAFRAMDDIKSSVRKEGASLTRFLANIMVMKLNNSLSKSGQEAILKQLIPFFLGNSGLLSDAEDVKKFAFETLMKLISTSSQSLKPFISEIVKQLILLMSSVEPQAINYLTLNADKYNLKIEDIDSHRLGAVGSSPLMEAIEKLMDLLDESNISNFIEELEAAVKTAVGLPSKVAGSKVIVILIMRHFFIIGKHGDQLLKIASSQMKDRNETVAKSYAIACGYCIRVASNKKIGSFGKKVTRYYFEKRSDSGTDDKLPKVSSIACESVSNFSGDQFQSHASLFLPLAFIAKHDLNKEIAKTFSKVWSDYTNSSVSAIKLFFPEIINLINSHINTPAFALRRTIALTIIEIIDVLDIRINELNPGHLAELYKILLESLDGRIYDGKEKLLDSLVNLACKSSSFLSKNDELYQRVEERVVFEANRKNKQYQKFSVLALGKLLSVYHEKDSLYDQYVNLVDQLLESSVNDSDDSDDDGDITMRSDSTPIKKTSLVQVNLAQAIILNLIQSLSNGNSINEKVLRYTFDTTITFLKSTSVDLLPTSDAKFKLKQGILSILTRLVELNKPGLINNDWYNDKVIEVWEIVGSLTSTTDNLQPILVGFARVSGLILNQLQIKDDYTSLIIRELKILSSENVSPVVTIECDKILSKFK</sequence>
<dbReference type="SUPFAM" id="SSF48371">
    <property type="entry name" value="ARM repeat"/>
    <property type="match status" value="4"/>
</dbReference>
<feature type="domain" description="Proteasome component Ecm29 N-terminal" evidence="5">
    <location>
        <begin position="807"/>
        <end position="1075"/>
    </location>
</feature>
<evidence type="ECO:0000313" key="7">
    <source>
        <dbReference type="EMBL" id="KGK36279.1"/>
    </source>
</evidence>
<proteinExistence type="predicted"/>
<comment type="subcellular location">
    <subcellularLocation>
        <location evidence="1">Cytoplasm</location>
    </subcellularLocation>
</comment>
<protein>
    <recommendedName>
        <fullName evidence="9">Proteasome component ECM29</fullName>
    </recommendedName>
</protein>
<dbReference type="InterPro" id="IPR055443">
    <property type="entry name" value="HEAT_ECM29"/>
</dbReference>
<dbReference type="Gene3D" id="1.25.10.10">
    <property type="entry name" value="Leucine-rich Repeat Variant"/>
    <property type="match status" value="2"/>
</dbReference>
<evidence type="ECO:0000259" key="5">
    <source>
        <dbReference type="Pfam" id="PF13001"/>
    </source>
</evidence>
<dbReference type="InterPro" id="IPR011989">
    <property type="entry name" value="ARM-like"/>
</dbReference>
<dbReference type="PANTHER" id="PTHR23346:SF19">
    <property type="entry name" value="PROTEASOME ADAPTER AND SCAFFOLD PROTEIN ECM29"/>
    <property type="match status" value="1"/>
</dbReference>
<dbReference type="VEuPathDB" id="FungiDB:C5L36_0E02680"/>
<dbReference type="eggNOG" id="KOG0915">
    <property type="taxonomic scope" value="Eukaryota"/>
</dbReference>
<dbReference type="PANTHER" id="PTHR23346">
    <property type="entry name" value="TRANSLATIONAL ACTIVATOR GCN1-RELATED"/>
    <property type="match status" value="1"/>
</dbReference>
<comment type="caution">
    <text evidence="7">The sequence shown here is derived from an EMBL/GenBank/DDBJ whole genome shotgun (WGS) entry which is preliminary data.</text>
</comment>
<accession>A0A099NWD7</accession>
<dbReference type="GO" id="GO:0060090">
    <property type="term" value="F:molecular adaptor activity"/>
    <property type="evidence" value="ECO:0007669"/>
    <property type="project" value="InterPro"/>
</dbReference>
<dbReference type="GO" id="GO:0000502">
    <property type="term" value="C:proteasome complex"/>
    <property type="evidence" value="ECO:0007669"/>
    <property type="project" value="UniProtKB-KW"/>
</dbReference>
<evidence type="ECO:0000256" key="1">
    <source>
        <dbReference type="ARBA" id="ARBA00004496"/>
    </source>
</evidence>
<feature type="domain" description="Proteasome component Ecm29 N-terminal" evidence="5">
    <location>
        <begin position="12"/>
        <end position="264"/>
    </location>
</feature>
<dbReference type="GO" id="GO:0036503">
    <property type="term" value="P:ERAD pathway"/>
    <property type="evidence" value="ECO:0007669"/>
    <property type="project" value="TreeGrafter"/>
</dbReference>
<evidence type="ECO:0000259" key="6">
    <source>
        <dbReference type="Pfam" id="PF24492"/>
    </source>
</evidence>
<dbReference type="InterPro" id="IPR024372">
    <property type="entry name" value="Ecm29_N"/>
</dbReference>
<dbReference type="Pfam" id="PF24492">
    <property type="entry name" value="HEAT_ECM29"/>
    <property type="match status" value="1"/>
</dbReference>
<evidence type="ECO:0000313" key="8">
    <source>
        <dbReference type="Proteomes" id="UP000029867"/>
    </source>
</evidence>
<feature type="domain" description="Proteasome adapter and scaffold protein ECM29 HEAT-repeat" evidence="6">
    <location>
        <begin position="1818"/>
        <end position="1979"/>
    </location>
</feature>